<organism evidence="2 3">
    <name type="scientific">Robiginitalea marina</name>
    <dbReference type="NCBI Taxonomy" id="2954105"/>
    <lineage>
        <taxon>Bacteria</taxon>
        <taxon>Pseudomonadati</taxon>
        <taxon>Bacteroidota</taxon>
        <taxon>Flavobacteriia</taxon>
        <taxon>Flavobacteriales</taxon>
        <taxon>Flavobacteriaceae</taxon>
        <taxon>Robiginitalea</taxon>
    </lineage>
</organism>
<keyword evidence="3" id="KW-1185">Reference proteome</keyword>
<feature type="transmembrane region" description="Helical" evidence="1">
    <location>
        <begin position="145"/>
        <end position="162"/>
    </location>
</feature>
<evidence type="ECO:0000313" key="2">
    <source>
        <dbReference type="EMBL" id="MCO5723910.1"/>
    </source>
</evidence>
<proteinExistence type="predicted"/>
<accession>A0ABT1AV20</accession>
<dbReference type="RefSeq" id="WP_252740284.1">
    <property type="nucleotide sequence ID" value="NZ_JAMXIB010000002.1"/>
</dbReference>
<name>A0ABT1AV20_9FLAO</name>
<dbReference type="Proteomes" id="UP001206312">
    <property type="component" value="Unassembled WGS sequence"/>
</dbReference>
<keyword evidence="1" id="KW-0472">Membrane</keyword>
<gene>
    <name evidence="2" type="ORF">NG653_03515</name>
</gene>
<sequence length="193" mass="21874">MKPEFNAQESLKVIDRMIAEARYRPSRAEGTITMLWGYLIMLGALGHWALDVLARWEYAPLAWLILIPGIIGTIATRMKFRTEKRVRTYVHDLTAQVWLAFSVSFVILYLFMQPTAIHFLPVVLLLYGICMWLQGALIRFKPYKYGAICCWAGGAVAFLLTVQDQLLVLALSVILGYILPGHVLAAQTRTEND</sequence>
<feature type="transmembrane region" description="Helical" evidence="1">
    <location>
        <begin position="117"/>
        <end position="138"/>
    </location>
</feature>
<feature type="transmembrane region" description="Helical" evidence="1">
    <location>
        <begin position="56"/>
        <end position="76"/>
    </location>
</feature>
<evidence type="ECO:0000313" key="3">
    <source>
        <dbReference type="Proteomes" id="UP001206312"/>
    </source>
</evidence>
<keyword evidence="1" id="KW-0812">Transmembrane</keyword>
<dbReference type="EMBL" id="JAMXIB010000002">
    <property type="protein sequence ID" value="MCO5723910.1"/>
    <property type="molecule type" value="Genomic_DNA"/>
</dbReference>
<feature type="transmembrane region" description="Helical" evidence="1">
    <location>
        <begin position="88"/>
        <end position="111"/>
    </location>
</feature>
<comment type="caution">
    <text evidence="2">The sequence shown here is derived from an EMBL/GenBank/DDBJ whole genome shotgun (WGS) entry which is preliminary data.</text>
</comment>
<evidence type="ECO:0000256" key="1">
    <source>
        <dbReference type="SAM" id="Phobius"/>
    </source>
</evidence>
<protein>
    <submittedName>
        <fullName evidence="2">Uncharacterized protein</fullName>
    </submittedName>
</protein>
<feature type="transmembrane region" description="Helical" evidence="1">
    <location>
        <begin position="168"/>
        <end position="186"/>
    </location>
</feature>
<feature type="transmembrane region" description="Helical" evidence="1">
    <location>
        <begin position="32"/>
        <end position="50"/>
    </location>
</feature>
<reference evidence="2 3" key="1">
    <citation type="submission" date="2022-06" db="EMBL/GenBank/DDBJ databases">
        <authorList>
            <person name="Xuan X."/>
        </authorList>
    </citation>
    <scope>NUCLEOTIDE SEQUENCE [LARGE SCALE GENOMIC DNA]</scope>
    <source>
        <strain evidence="2 3">2V75</strain>
    </source>
</reference>
<keyword evidence="1" id="KW-1133">Transmembrane helix</keyword>